<accession>A2FSU5</accession>
<dbReference type="VEuPathDB" id="TrichDB:TVAGG3_0164510"/>
<dbReference type="RefSeq" id="XP_001304964.1">
    <property type="nucleotide sequence ID" value="XM_001304963.1"/>
</dbReference>
<dbReference type="VEuPathDB" id="TrichDB:TVAG_141510"/>
<dbReference type="GO" id="GO:0060285">
    <property type="term" value="P:cilium-dependent cell motility"/>
    <property type="evidence" value="ECO:0000318"/>
    <property type="project" value="GO_Central"/>
</dbReference>
<organism evidence="4 5">
    <name type="scientific">Trichomonas vaginalis (strain ATCC PRA-98 / G3)</name>
    <dbReference type="NCBI Taxonomy" id="412133"/>
    <lineage>
        <taxon>Eukaryota</taxon>
        <taxon>Metamonada</taxon>
        <taxon>Parabasalia</taxon>
        <taxon>Trichomonadida</taxon>
        <taxon>Trichomonadidae</taxon>
        <taxon>Trichomonas</taxon>
    </lineage>
</organism>
<dbReference type="PANTHER" id="PTHR18962">
    <property type="entry name" value="COILED-COIL DOMAIN-CONTAINING PROTEIN 39"/>
    <property type="match status" value="1"/>
</dbReference>
<feature type="compositionally biased region" description="Polar residues" evidence="3">
    <location>
        <begin position="934"/>
        <end position="954"/>
    </location>
</feature>
<sequence length="991" mass="115550">MDPSVNLYEQMPTFANKENRELHQRVMAKREELQKLDAECKDLQERVTTLTAHLKDCKVEITSTQELVTAKEAQAEDEKHLQTLSEREFGKIQVSLVQLEQKTQEIESKYSEVQAKVFKSEQRIETFKEELKVNEEQLQQWIQAAKDKEEDFLVLQRYKKEDESKIRQMIYEIEKNQGLVDAKRAELDQEITTTRALQIELDTTASQFRALHNERAELLEQWENTLKQLQSLNDSIDEKNKQYDQRKIEAEKLSTLTKEEETNLEKALKHNKTIDRNITIGDAVITKKHEAFEQQDKALREFNEVVETQRGAFELAESNERFIRAEIEELHRKTQLEIEKKNSYLERLKLTQNALDVQKDSTEEIQEQTKFIYDFIEKAKGTIKDKEKEIDAVKKTIYEESQALHDEKTKEKSVRAELEGSKSHNKALQAKISDLDREMMKQDGLKYNAKYQIAMMERKLGRIRGDIPEDQKQEFLDKIEKLEGELQKKVEHEKFIAEQIRRLDLDYRQCQRRKDNSMEKKIKLETELNEVTVDDDALTKAIERARQRKSEVLVQLNMLRIQVEKMTEQYAAKSDEIISLENRRQQLQLSMQERLLEIDEHLAALRITLKTEEEAKHKQVTELAERKKHEKVMANKFQIVMGTYKTEDGEEPTQAKNVIKFATQKEEISRRGDELDAEIKTAVKELKALERTMAKFSDNNDKFKEGFRTANDSENDVERKKALEEQKKNLQARLNARRMELRRSEEVHSASNKSYDDKTNYSMKIKSEIEKLKSNLAKQESENREETEKLKRATAILTKLREQHRKENNIPLEAKYPSTILEMDMELKLTKMVTDSIVDELSKIAAMNSEIMPHLQSYLTGIGLQMKIQHSPRKINRTSSSSSNSSANEIQVRPPSSGAPSRASSARSSSRSSKISHHIDLALENIKRDDETRSNSARSTKSINSVRSKNSQRSTRSRDSYNERQNDVDLSVQGITSARRAEPRITKPNLK</sequence>
<dbReference type="GO" id="GO:0003341">
    <property type="term" value="P:cilium movement"/>
    <property type="evidence" value="ECO:0000318"/>
    <property type="project" value="GO_Central"/>
</dbReference>
<dbReference type="InterPro" id="IPR033290">
    <property type="entry name" value="CCDC39"/>
</dbReference>
<dbReference type="Pfam" id="PF24161">
    <property type="entry name" value="CCDC39"/>
    <property type="match status" value="1"/>
</dbReference>
<dbReference type="EMBL" id="DS113995">
    <property type="protein sequence ID" value="EAX92034.1"/>
    <property type="molecule type" value="Genomic_DNA"/>
</dbReference>
<dbReference type="Proteomes" id="UP000001542">
    <property type="component" value="Unassembled WGS sequence"/>
</dbReference>
<evidence type="ECO:0000256" key="1">
    <source>
        <dbReference type="ARBA" id="ARBA00023054"/>
    </source>
</evidence>
<name>A2FSU5_TRIV3</name>
<feature type="compositionally biased region" description="Basic and acidic residues" evidence="3">
    <location>
        <begin position="917"/>
        <end position="933"/>
    </location>
</feature>
<evidence type="ECO:0008006" key="6">
    <source>
        <dbReference type="Google" id="ProtNLM"/>
    </source>
</evidence>
<dbReference type="KEGG" id="tva:4749741"/>
<feature type="coiled-coil region" evidence="2">
    <location>
        <begin position="376"/>
        <end position="438"/>
    </location>
</feature>
<protein>
    <recommendedName>
        <fullName evidence="6">Coiled-coil domain-containing protein 39</fullName>
    </recommendedName>
</protein>
<feature type="coiled-coil region" evidence="2">
    <location>
        <begin position="96"/>
        <end position="151"/>
    </location>
</feature>
<gene>
    <name evidence="4" type="ORF">TVAG_141510</name>
</gene>
<dbReference type="eggNOG" id="ENOG502QS0D">
    <property type="taxonomic scope" value="Eukaryota"/>
</dbReference>
<keyword evidence="5" id="KW-1185">Reference proteome</keyword>
<dbReference type="SMR" id="A2FSU5"/>
<feature type="compositionally biased region" description="Low complexity" evidence="3">
    <location>
        <begin position="893"/>
        <end position="913"/>
    </location>
</feature>
<evidence type="ECO:0000313" key="5">
    <source>
        <dbReference type="Proteomes" id="UP000001542"/>
    </source>
</evidence>
<feature type="coiled-coil region" evidence="2">
    <location>
        <begin position="665"/>
        <end position="803"/>
    </location>
</feature>
<feature type="region of interest" description="Disordered" evidence="3">
    <location>
        <begin position="870"/>
        <end position="991"/>
    </location>
</feature>
<reference evidence="4" key="1">
    <citation type="submission" date="2006-10" db="EMBL/GenBank/DDBJ databases">
        <authorList>
            <person name="Amadeo P."/>
            <person name="Zhao Q."/>
            <person name="Wortman J."/>
            <person name="Fraser-Liggett C."/>
            <person name="Carlton J."/>
        </authorList>
    </citation>
    <scope>NUCLEOTIDE SEQUENCE</scope>
    <source>
        <strain evidence="4">G3</strain>
    </source>
</reference>
<reference evidence="4" key="2">
    <citation type="journal article" date="2007" name="Science">
        <title>Draft genome sequence of the sexually transmitted pathogen Trichomonas vaginalis.</title>
        <authorList>
            <person name="Carlton J.M."/>
            <person name="Hirt R.P."/>
            <person name="Silva J.C."/>
            <person name="Delcher A.L."/>
            <person name="Schatz M."/>
            <person name="Zhao Q."/>
            <person name="Wortman J.R."/>
            <person name="Bidwell S.L."/>
            <person name="Alsmark U.C.M."/>
            <person name="Besteiro S."/>
            <person name="Sicheritz-Ponten T."/>
            <person name="Noel C.J."/>
            <person name="Dacks J.B."/>
            <person name="Foster P.G."/>
            <person name="Simillion C."/>
            <person name="Van de Peer Y."/>
            <person name="Miranda-Saavedra D."/>
            <person name="Barton G.J."/>
            <person name="Westrop G.D."/>
            <person name="Mueller S."/>
            <person name="Dessi D."/>
            <person name="Fiori P.L."/>
            <person name="Ren Q."/>
            <person name="Paulsen I."/>
            <person name="Zhang H."/>
            <person name="Bastida-Corcuera F.D."/>
            <person name="Simoes-Barbosa A."/>
            <person name="Brown M.T."/>
            <person name="Hayes R.D."/>
            <person name="Mukherjee M."/>
            <person name="Okumura C.Y."/>
            <person name="Schneider R."/>
            <person name="Smith A.J."/>
            <person name="Vanacova S."/>
            <person name="Villalvazo M."/>
            <person name="Haas B.J."/>
            <person name="Pertea M."/>
            <person name="Feldblyum T.V."/>
            <person name="Utterback T.R."/>
            <person name="Shu C.L."/>
            <person name="Osoegawa K."/>
            <person name="de Jong P.J."/>
            <person name="Hrdy I."/>
            <person name="Horvathova L."/>
            <person name="Zubacova Z."/>
            <person name="Dolezal P."/>
            <person name="Malik S.B."/>
            <person name="Logsdon J.M. Jr."/>
            <person name="Henze K."/>
            <person name="Gupta A."/>
            <person name="Wang C.C."/>
            <person name="Dunne R.L."/>
            <person name="Upcroft J.A."/>
            <person name="Upcroft P."/>
            <person name="White O."/>
            <person name="Salzberg S.L."/>
            <person name="Tang P."/>
            <person name="Chiu C.-H."/>
            <person name="Lee Y.-S."/>
            <person name="Embley T.M."/>
            <person name="Coombs G.H."/>
            <person name="Mottram J.C."/>
            <person name="Tachezy J."/>
            <person name="Fraser-Liggett C.M."/>
            <person name="Johnson P.J."/>
        </authorList>
    </citation>
    <scope>NUCLEOTIDE SEQUENCE [LARGE SCALE GENOMIC DNA]</scope>
    <source>
        <strain evidence="4">G3</strain>
    </source>
</reference>
<feature type="coiled-coil region" evidence="2">
    <location>
        <begin position="472"/>
        <end position="590"/>
    </location>
</feature>
<feature type="coiled-coil region" evidence="2">
    <location>
        <begin position="212"/>
        <end position="249"/>
    </location>
</feature>
<dbReference type="AlphaFoldDB" id="A2FSU5"/>
<evidence type="ECO:0000256" key="3">
    <source>
        <dbReference type="SAM" id="MobiDB-lite"/>
    </source>
</evidence>
<proteinExistence type="predicted"/>
<dbReference type="GO" id="GO:0036159">
    <property type="term" value="P:inner dynein arm assembly"/>
    <property type="evidence" value="ECO:0000318"/>
    <property type="project" value="GO_Central"/>
</dbReference>
<dbReference type="PANTHER" id="PTHR18962:SF0">
    <property type="entry name" value="COILED-COIL DOMAIN-CONTAINING PROTEIN 39"/>
    <property type="match status" value="1"/>
</dbReference>
<evidence type="ECO:0000313" key="4">
    <source>
        <dbReference type="EMBL" id="EAX92034.1"/>
    </source>
</evidence>
<dbReference type="OMA" id="ANEEMDR"/>
<dbReference type="InParanoid" id="A2FSU5"/>
<feature type="compositionally biased region" description="Basic and acidic residues" evidence="3">
    <location>
        <begin position="956"/>
        <end position="967"/>
    </location>
</feature>
<dbReference type="OrthoDB" id="10259720at2759"/>
<feature type="coiled-coil region" evidence="2">
    <location>
        <begin position="19"/>
        <end position="53"/>
    </location>
</feature>
<dbReference type="GO" id="GO:0005930">
    <property type="term" value="C:axoneme"/>
    <property type="evidence" value="ECO:0000318"/>
    <property type="project" value="GO_Central"/>
</dbReference>
<evidence type="ECO:0000256" key="2">
    <source>
        <dbReference type="SAM" id="Coils"/>
    </source>
</evidence>
<dbReference type="STRING" id="5722.A2FSU5"/>
<keyword evidence="1 2" id="KW-0175">Coiled coil</keyword>